<evidence type="ECO:0000256" key="1">
    <source>
        <dbReference type="SAM" id="SignalP"/>
    </source>
</evidence>
<dbReference type="EMBL" id="JABFDY010000003">
    <property type="protein sequence ID" value="KAF7709208.1"/>
    <property type="molecule type" value="Genomic_DNA"/>
</dbReference>
<proteinExistence type="predicted"/>
<dbReference type="InterPro" id="IPR036179">
    <property type="entry name" value="Ig-like_dom_sf"/>
</dbReference>
<keyword evidence="1" id="KW-0732">Signal</keyword>
<protein>
    <recommendedName>
        <fullName evidence="4">Ig-like domain-containing protein</fullName>
    </recommendedName>
</protein>
<organism evidence="2 3">
    <name type="scientific">Silurus meridionalis</name>
    <name type="common">Southern catfish</name>
    <name type="synonym">Silurus soldatovi meridionalis</name>
    <dbReference type="NCBI Taxonomy" id="175797"/>
    <lineage>
        <taxon>Eukaryota</taxon>
        <taxon>Metazoa</taxon>
        <taxon>Chordata</taxon>
        <taxon>Craniata</taxon>
        <taxon>Vertebrata</taxon>
        <taxon>Euteleostomi</taxon>
        <taxon>Actinopterygii</taxon>
        <taxon>Neopterygii</taxon>
        <taxon>Teleostei</taxon>
        <taxon>Ostariophysi</taxon>
        <taxon>Siluriformes</taxon>
        <taxon>Siluridae</taxon>
        <taxon>Silurus</taxon>
    </lineage>
</organism>
<gene>
    <name evidence="2" type="ORF">HF521_016058</name>
</gene>
<feature type="chain" id="PRO_5035752869" description="Ig-like domain-containing protein" evidence="1">
    <location>
        <begin position="20"/>
        <end position="117"/>
    </location>
</feature>
<dbReference type="SUPFAM" id="SSF48726">
    <property type="entry name" value="Immunoglobulin"/>
    <property type="match status" value="1"/>
</dbReference>
<dbReference type="InterPro" id="IPR013783">
    <property type="entry name" value="Ig-like_fold"/>
</dbReference>
<evidence type="ECO:0000313" key="2">
    <source>
        <dbReference type="EMBL" id="KAF7709208.1"/>
    </source>
</evidence>
<name>A0A8T0BQ90_SILME</name>
<evidence type="ECO:0008006" key="4">
    <source>
        <dbReference type="Google" id="ProtNLM"/>
    </source>
</evidence>
<evidence type="ECO:0000313" key="3">
    <source>
        <dbReference type="Proteomes" id="UP000606274"/>
    </source>
</evidence>
<dbReference type="Gene3D" id="2.60.40.10">
    <property type="entry name" value="Immunoglobulins"/>
    <property type="match status" value="1"/>
</dbReference>
<feature type="signal peptide" evidence="1">
    <location>
        <begin position="1"/>
        <end position="19"/>
    </location>
</feature>
<comment type="caution">
    <text evidence="2">The sequence shown here is derived from an EMBL/GenBank/DDBJ whole genome shotgun (WGS) entry which is preliminary data.</text>
</comment>
<dbReference type="AlphaFoldDB" id="A0A8T0BQ90"/>
<keyword evidence="3" id="KW-1185">Reference proteome</keyword>
<reference evidence="2" key="1">
    <citation type="submission" date="2020-08" db="EMBL/GenBank/DDBJ databases">
        <title>Chromosome-level assembly of Southern catfish (Silurus meridionalis) provides insights into visual adaptation to the nocturnal and benthic lifestyles.</title>
        <authorList>
            <person name="Zhang Y."/>
            <person name="Wang D."/>
            <person name="Peng Z."/>
        </authorList>
    </citation>
    <scope>NUCLEOTIDE SEQUENCE</scope>
    <source>
        <strain evidence="2">SWU-2019-XX</strain>
        <tissue evidence="2">Muscle</tissue>
    </source>
</reference>
<dbReference type="Proteomes" id="UP000606274">
    <property type="component" value="Unassembled WGS sequence"/>
</dbReference>
<sequence length="117" mass="13543">MQLCQIMFLLFFYFLSGRAQEGLQLAYVVSVDNPTYDQEYQCVTEPGIENTNYSWYRQDWSELPEGVKAEGDRLHFLKETADLNGVYICKVANQYGEAAGSLYYHRINQIKGIHSEL</sequence>
<accession>A0A8T0BQ90</accession>